<dbReference type="GO" id="GO:0008177">
    <property type="term" value="F:succinate dehydrogenase (quinone) activity"/>
    <property type="evidence" value="ECO:0007669"/>
    <property type="project" value="UniProtKB-EC"/>
</dbReference>
<keyword evidence="11" id="KW-0472">Membrane</keyword>
<evidence type="ECO:0000259" key="16">
    <source>
        <dbReference type="Pfam" id="PF02910"/>
    </source>
</evidence>
<dbReference type="Gene3D" id="1.20.58.100">
    <property type="entry name" value="Fumarate reductase/succinate dehydrogenase flavoprotein-like, C-terminal domain"/>
    <property type="match status" value="1"/>
</dbReference>
<evidence type="ECO:0000256" key="2">
    <source>
        <dbReference type="ARBA" id="ARBA00004413"/>
    </source>
</evidence>
<dbReference type="OrthoDB" id="9806724at2"/>
<name>A0A229UUY3_9BACL</name>
<dbReference type="SUPFAM" id="SSF51905">
    <property type="entry name" value="FAD/NAD(P)-binding domain"/>
    <property type="match status" value="1"/>
</dbReference>
<evidence type="ECO:0000256" key="1">
    <source>
        <dbReference type="ARBA" id="ARBA00001974"/>
    </source>
</evidence>
<comment type="caution">
    <text evidence="17">The sequence shown here is derived from an EMBL/GenBank/DDBJ whole genome shotgun (WGS) entry which is preliminary data.</text>
</comment>
<dbReference type="Pfam" id="PF00890">
    <property type="entry name" value="FAD_binding_2"/>
    <property type="match status" value="1"/>
</dbReference>
<dbReference type="PANTHER" id="PTHR11632">
    <property type="entry name" value="SUCCINATE DEHYDROGENASE 2 FLAVOPROTEIN SUBUNIT"/>
    <property type="match status" value="1"/>
</dbReference>
<dbReference type="RefSeq" id="WP_094013960.1">
    <property type="nucleotide sequence ID" value="NZ_NMQW01000008.1"/>
</dbReference>
<evidence type="ECO:0000256" key="13">
    <source>
        <dbReference type="PIRSR" id="PIRSR000171-1"/>
    </source>
</evidence>
<dbReference type="InterPro" id="IPR027477">
    <property type="entry name" value="Succ_DH/fumarate_Rdtase_cat_sf"/>
</dbReference>
<dbReference type="Proteomes" id="UP000215509">
    <property type="component" value="Unassembled WGS sequence"/>
</dbReference>
<dbReference type="Gene3D" id="3.90.700.10">
    <property type="entry name" value="Succinate dehydrogenase/fumarate reductase flavoprotein, catalytic domain"/>
    <property type="match status" value="1"/>
</dbReference>
<dbReference type="SUPFAM" id="SSF56425">
    <property type="entry name" value="Succinate dehydrogenase/fumarate reductase flavoprotein, catalytic domain"/>
    <property type="match status" value="1"/>
</dbReference>
<evidence type="ECO:0000313" key="17">
    <source>
        <dbReference type="EMBL" id="OXM87212.1"/>
    </source>
</evidence>
<feature type="coiled-coil region" evidence="14">
    <location>
        <begin position="465"/>
        <end position="492"/>
    </location>
</feature>
<dbReference type="InterPro" id="IPR003952">
    <property type="entry name" value="FRD_SDH_FAD_BS"/>
</dbReference>
<feature type="domain" description="FAD-dependent oxidoreductase 2 FAD-binding" evidence="15">
    <location>
        <begin position="6"/>
        <end position="392"/>
    </location>
</feature>
<accession>A0A229UUY3</accession>
<dbReference type="InterPro" id="IPR015939">
    <property type="entry name" value="Fum_Rdtase/Succ_DH_flav-like_C"/>
</dbReference>
<evidence type="ECO:0000256" key="14">
    <source>
        <dbReference type="SAM" id="Coils"/>
    </source>
</evidence>
<dbReference type="PANTHER" id="PTHR11632:SF53">
    <property type="entry name" value="SUCCINATE DEHYDROGENASE FLAVOPROTEIN SUBUNIT"/>
    <property type="match status" value="1"/>
</dbReference>
<evidence type="ECO:0000256" key="5">
    <source>
        <dbReference type="ARBA" id="ARBA00022448"/>
    </source>
</evidence>
<evidence type="ECO:0000256" key="10">
    <source>
        <dbReference type="ARBA" id="ARBA00023002"/>
    </source>
</evidence>
<feature type="domain" description="Fumarate reductase/succinate dehydrogenase flavoprotein-like C-terminal" evidence="16">
    <location>
        <begin position="452"/>
        <end position="577"/>
    </location>
</feature>
<dbReference type="AlphaFoldDB" id="A0A229UUY3"/>
<dbReference type="FunFam" id="3.50.50.60:FF:000009">
    <property type="entry name" value="Succinate dehydrogenase flavoprotein subunit"/>
    <property type="match status" value="1"/>
</dbReference>
<dbReference type="FunFam" id="3.90.700.10:FF:000004">
    <property type="entry name" value="Succinate dehydrogenase flavoprotein subunit"/>
    <property type="match status" value="1"/>
</dbReference>
<dbReference type="FunFam" id="1.20.58.100:FF:000004">
    <property type="entry name" value="Succinate dehydrogenase flavoprotein subunit"/>
    <property type="match status" value="1"/>
</dbReference>
<dbReference type="EC" id="1.3.5.1" evidence="4"/>
<proteinExistence type="inferred from homology"/>
<keyword evidence="5" id="KW-0813">Transport</keyword>
<dbReference type="GO" id="GO:0050660">
    <property type="term" value="F:flavin adenine dinucleotide binding"/>
    <property type="evidence" value="ECO:0007669"/>
    <property type="project" value="TreeGrafter"/>
</dbReference>
<dbReference type="GO" id="GO:0005886">
    <property type="term" value="C:plasma membrane"/>
    <property type="evidence" value="ECO:0007669"/>
    <property type="project" value="UniProtKB-SubCell"/>
</dbReference>
<dbReference type="GO" id="GO:0009055">
    <property type="term" value="F:electron transfer activity"/>
    <property type="evidence" value="ECO:0007669"/>
    <property type="project" value="TreeGrafter"/>
</dbReference>
<comment type="similarity">
    <text evidence="3">Belongs to the FAD-dependent oxidoreductase 2 family. FRD/SDH subfamily.</text>
</comment>
<reference evidence="17 18" key="1">
    <citation type="submission" date="2017-07" db="EMBL/GenBank/DDBJ databases">
        <title>Genome sequencing and assembly of Paenibacillus rigui.</title>
        <authorList>
            <person name="Mayilraj S."/>
        </authorList>
    </citation>
    <scope>NUCLEOTIDE SEQUENCE [LARGE SCALE GENOMIC DNA]</scope>
    <source>
        <strain evidence="17 18">JCM 16352</strain>
    </source>
</reference>
<dbReference type="GO" id="GO:0009061">
    <property type="term" value="P:anaerobic respiration"/>
    <property type="evidence" value="ECO:0007669"/>
    <property type="project" value="TreeGrafter"/>
</dbReference>
<keyword evidence="18" id="KW-1185">Reference proteome</keyword>
<evidence type="ECO:0000256" key="7">
    <source>
        <dbReference type="ARBA" id="ARBA00022630"/>
    </source>
</evidence>
<dbReference type="InterPro" id="IPR030664">
    <property type="entry name" value="SdhA/FrdA/AprA"/>
</dbReference>
<evidence type="ECO:0000256" key="9">
    <source>
        <dbReference type="ARBA" id="ARBA00022982"/>
    </source>
</evidence>
<dbReference type="InterPro" id="IPR011280">
    <property type="entry name" value="Succ_DH/Fum_Rdt_flav_su"/>
</dbReference>
<dbReference type="PRINTS" id="PR00411">
    <property type="entry name" value="PNDRDTASEI"/>
</dbReference>
<comment type="catalytic activity">
    <reaction evidence="12">
        <text>a quinone + succinate = fumarate + a quinol</text>
        <dbReference type="Rhea" id="RHEA:40523"/>
        <dbReference type="ChEBI" id="CHEBI:24646"/>
        <dbReference type="ChEBI" id="CHEBI:29806"/>
        <dbReference type="ChEBI" id="CHEBI:30031"/>
        <dbReference type="ChEBI" id="CHEBI:132124"/>
        <dbReference type="EC" id="1.3.5.1"/>
    </reaction>
</comment>
<dbReference type="PIRSF" id="PIRSF000171">
    <property type="entry name" value="SDHA_APRA_LASPO"/>
    <property type="match status" value="1"/>
</dbReference>
<evidence type="ECO:0000256" key="12">
    <source>
        <dbReference type="ARBA" id="ARBA00049220"/>
    </source>
</evidence>
<protein>
    <recommendedName>
        <fullName evidence="4">succinate dehydrogenase</fullName>
        <ecNumber evidence="4">1.3.5.1</ecNumber>
    </recommendedName>
</protein>
<dbReference type="Gene3D" id="3.50.50.60">
    <property type="entry name" value="FAD/NAD(P)-binding domain"/>
    <property type="match status" value="1"/>
</dbReference>
<sequence length="585" mass="65206">MANSKVIVVGGGLAGLMATIKAAEAGVHVNLFSLVPVKRSHSVCAQGGINGAVNTKGEGDSTWEHFDDTVYGGDFLANQPPVKAMCDAAPGIIHLMDRMGVMFNRTPEGLLDFRRFGGTQYHRTAFAGATTGQQLLYALDEQVRRWETAGLVTKYEHYEFMGAVIDDDGVCRGVSAQDLRSMEVQTFAADAVILATGGPGIIFGKTTNSVINTGTAASAVYQQGVYYANGEMIQIHPTAIPGDDKLRLMSESARGEGGRIWTYKDGKPWYFLEEKYPAYGNLVPRDIATREIFSVCVDQKLGINGENMVYLDLSHKDPKELDVKLGGIIEIYEKFMGDDPRKIPMKIFPAVHYSMGGMWVDFNQMTNIPGLFACGECEYQYHGANRLGANSLLSAIYGGMVTGPKAIEYIKGLNKHADDISSTVFDREKKKQTDKYEGLLKMDGKENAYVLHKELGEWMTNNMTVVRYNKKLEETLAKINELKQRYRNINMTDTARWNNQGVAFTRQLWNMLELSHVMTLGALQRNESRGAHYKPEFPERDDENFLKTTKAKWTPDGPTIEWEEVDTSLITPRKRDYSTDKKGGH</sequence>
<dbReference type="SUPFAM" id="SSF46977">
    <property type="entry name" value="Succinate dehydrogenase/fumarate reductase flavoprotein C-terminal domain"/>
    <property type="match status" value="1"/>
</dbReference>
<dbReference type="InterPro" id="IPR036188">
    <property type="entry name" value="FAD/NAD-bd_sf"/>
</dbReference>
<keyword evidence="10" id="KW-0560">Oxidoreductase</keyword>
<dbReference type="InterPro" id="IPR003953">
    <property type="entry name" value="FAD-dep_OxRdtase_2_FAD-bd"/>
</dbReference>
<keyword evidence="7" id="KW-0285">Flavoprotein</keyword>
<dbReference type="Pfam" id="PF02910">
    <property type="entry name" value="Succ_DH_flav_C"/>
    <property type="match status" value="1"/>
</dbReference>
<evidence type="ECO:0000256" key="3">
    <source>
        <dbReference type="ARBA" id="ARBA00008040"/>
    </source>
</evidence>
<evidence type="ECO:0000313" key="18">
    <source>
        <dbReference type="Proteomes" id="UP000215509"/>
    </source>
</evidence>
<comment type="subcellular location">
    <subcellularLocation>
        <location evidence="2">Cell membrane</location>
        <topology evidence="2">Peripheral membrane protein</topology>
        <orientation evidence="2">Cytoplasmic side</orientation>
    </subcellularLocation>
</comment>
<organism evidence="17 18">
    <name type="scientific">Paenibacillus rigui</name>
    <dbReference type="NCBI Taxonomy" id="554312"/>
    <lineage>
        <taxon>Bacteria</taxon>
        <taxon>Bacillati</taxon>
        <taxon>Bacillota</taxon>
        <taxon>Bacilli</taxon>
        <taxon>Bacillales</taxon>
        <taxon>Paenibacillaceae</taxon>
        <taxon>Paenibacillus</taxon>
    </lineage>
</organism>
<evidence type="ECO:0000256" key="6">
    <source>
        <dbReference type="ARBA" id="ARBA00022475"/>
    </source>
</evidence>
<comment type="cofactor">
    <cofactor evidence="1">
        <name>FAD</name>
        <dbReference type="ChEBI" id="CHEBI:57692"/>
    </cofactor>
</comment>
<dbReference type="InterPro" id="IPR037099">
    <property type="entry name" value="Fum_R/Succ_DH_flav-like_C_sf"/>
</dbReference>
<dbReference type="PROSITE" id="PS00504">
    <property type="entry name" value="FRD_SDH_FAD_BINDING"/>
    <property type="match status" value="1"/>
</dbReference>
<evidence type="ECO:0000256" key="4">
    <source>
        <dbReference type="ARBA" id="ARBA00012792"/>
    </source>
</evidence>
<gene>
    <name evidence="17" type="ORF">CF651_06085</name>
</gene>
<evidence type="ECO:0000259" key="15">
    <source>
        <dbReference type="Pfam" id="PF00890"/>
    </source>
</evidence>
<keyword evidence="14" id="KW-0175">Coiled coil</keyword>
<dbReference type="GO" id="GO:0033765">
    <property type="term" value="F:steroid dehydrogenase activity, acting on the CH-CH group of donors"/>
    <property type="evidence" value="ECO:0007669"/>
    <property type="project" value="UniProtKB-ARBA"/>
</dbReference>
<keyword evidence="6" id="KW-1003">Cell membrane</keyword>
<dbReference type="NCBIfam" id="NF006392">
    <property type="entry name" value="PRK08641.1"/>
    <property type="match status" value="1"/>
</dbReference>
<keyword evidence="8" id="KW-0274">FAD</keyword>
<evidence type="ECO:0000256" key="8">
    <source>
        <dbReference type="ARBA" id="ARBA00022827"/>
    </source>
</evidence>
<dbReference type="NCBIfam" id="TIGR01811">
    <property type="entry name" value="sdhA_Bsu"/>
    <property type="match status" value="1"/>
</dbReference>
<keyword evidence="9" id="KW-0249">Electron transport</keyword>
<evidence type="ECO:0000256" key="11">
    <source>
        <dbReference type="ARBA" id="ARBA00023136"/>
    </source>
</evidence>
<dbReference type="PRINTS" id="PR00368">
    <property type="entry name" value="FADPNR"/>
</dbReference>
<dbReference type="EMBL" id="NMQW01000008">
    <property type="protein sequence ID" value="OXM87212.1"/>
    <property type="molecule type" value="Genomic_DNA"/>
</dbReference>
<feature type="active site" description="Proton acceptor" evidence="13">
    <location>
        <position position="285"/>
    </location>
</feature>